<protein>
    <submittedName>
        <fullName evidence="1">Uncharacterized protein</fullName>
    </submittedName>
</protein>
<organism evidence="1 2">
    <name type="scientific">Ruegeria halocynthiae</name>
    <dbReference type="NCBI Taxonomy" id="985054"/>
    <lineage>
        <taxon>Bacteria</taxon>
        <taxon>Pseudomonadati</taxon>
        <taxon>Pseudomonadota</taxon>
        <taxon>Alphaproteobacteria</taxon>
        <taxon>Rhodobacterales</taxon>
        <taxon>Roseobacteraceae</taxon>
        <taxon>Ruegeria</taxon>
    </lineage>
</organism>
<accession>A0A1H2URE2</accession>
<proteinExistence type="predicted"/>
<dbReference type="EMBL" id="FNNP01000001">
    <property type="protein sequence ID" value="SDW58665.1"/>
    <property type="molecule type" value="Genomic_DNA"/>
</dbReference>
<reference evidence="2" key="1">
    <citation type="submission" date="2016-10" db="EMBL/GenBank/DDBJ databases">
        <authorList>
            <person name="Varghese N."/>
            <person name="Submissions S."/>
        </authorList>
    </citation>
    <scope>NUCLEOTIDE SEQUENCE [LARGE SCALE GENOMIC DNA]</scope>
    <source>
        <strain evidence="2">DSM 27839</strain>
    </source>
</reference>
<gene>
    <name evidence="1" type="ORF">SAMN05444358_1011224</name>
</gene>
<sequence length="44" mass="4560">MSFLDDGLRVSVNGINGLGKGVAVCRAEAWPTGWGGVARYPPNA</sequence>
<dbReference type="AlphaFoldDB" id="A0A1H2URE2"/>
<evidence type="ECO:0000313" key="2">
    <source>
        <dbReference type="Proteomes" id="UP000183400"/>
    </source>
</evidence>
<evidence type="ECO:0000313" key="1">
    <source>
        <dbReference type="EMBL" id="SDW58665.1"/>
    </source>
</evidence>
<dbReference type="Proteomes" id="UP000183400">
    <property type="component" value="Unassembled WGS sequence"/>
</dbReference>
<keyword evidence="2" id="KW-1185">Reference proteome</keyword>
<name>A0A1H2URE2_9RHOB</name>